<evidence type="ECO:0000313" key="2">
    <source>
        <dbReference type="Proteomes" id="UP001370490"/>
    </source>
</evidence>
<dbReference type="EMBL" id="JBAMMX010000013">
    <property type="protein sequence ID" value="KAK6928795.1"/>
    <property type="molecule type" value="Genomic_DNA"/>
</dbReference>
<keyword evidence="2" id="KW-1185">Reference proteome</keyword>
<dbReference type="AlphaFoldDB" id="A0AAN8V742"/>
<proteinExistence type="predicted"/>
<comment type="caution">
    <text evidence="1">The sequence shown here is derived from an EMBL/GenBank/DDBJ whole genome shotgun (WGS) entry which is preliminary data.</text>
</comment>
<evidence type="ECO:0000313" key="1">
    <source>
        <dbReference type="EMBL" id="KAK6928795.1"/>
    </source>
</evidence>
<accession>A0AAN8V742</accession>
<name>A0AAN8V742_9MAGN</name>
<reference evidence="1 2" key="1">
    <citation type="submission" date="2023-12" db="EMBL/GenBank/DDBJ databases">
        <title>A high-quality genome assembly for Dillenia turbinata (Dilleniales).</title>
        <authorList>
            <person name="Chanderbali A."/>
        </authorList>
    </citation>
    <scope>NUCLEOTIDE SEQUENCE [LARGE SCALE GENOMIC DNA]</scope>
    <source>
        <strain evidence="1">LSX21</strain>
        <tissue evidence="1">Leaf</tissue>
    </source>
</reference>
<dbReference type="Proteomes" id="UP001370490">
    <property type="component" value="Unassembled WGS sequence"/>
</dbReference>
<gene>
    <name evidence="1" type="ORF">RJ641_005000</name>
</gene>
<sequence length="95" mass="10753">MDIFWGSDAQRTRETLKITQKEVPGILEAEVHCQQWMGDCGAPSTCYLSICKGFVSYSYVSLPTIKHYFMAFDVVGITVLSLKADAFSTFLRQFQ</sequence>
<organism evidence="1 2">
    <name type="scientific">Dillenia turbinata</name>
    <dbReference type="NCBI Taxonomy" id="194707"/>
    <lineage>
        <taxon>Eukaryota</taxon>
        <taxon>Viridiplantae</taxon>
        <taxon>Streptophyta</taxon>
        <taxon>Embryophyta</taxon>
        <taxon>Tracheophyta</taxon>
        <taxon>Spermatophyta</taxon>
        <taxon>Magnoliopsida</taxon>
        <taxon>eudicotyledons</taxon>
        <taxon>Gunneridae</taxon>
        <taxon>Pentapetalae</taxon>
        <taxon>Dilleniales</taxon>
        <taxon>Dilleniaceae</taxon>
        <taxon>Dillenia</taxon>
    </lineage>
</organism>
<protein>
    <submittedName>
        <fullName evidence="1">Uncharacterized protein</fullName>
    </submittedName>
</protein>